<sequence>MNKETENASDRHTLSRRDILVGAAATTLIATAPGAAAAYRRKGSLAPPPAPMANAPLRRYMAASAMLGDGRVLITGGYDRPWSDSGPPSALSSAMILDPGSGQLVGVAPMSVPRARHAAVALPDGRVAVLGGVGNRATASVEIYDPRTDSWQVGESLDQPRYDHTAVSDGQNVYILGGSSQSMVSGIEVYRPQRLSTTSPTP</sequence>
<reference evidence="1 2" key="1">
    <citation type="journal article" date="2014" name="PLoS ONE">
        <title>The first complete genome sequence of the class fimbriimonadia in the phylum armatimonadetes.</title>
        <authorList>
            <person name="Hu Z.Y."/>
            <person name="Wang Y.Z."/>
            <person name="Im W.T."/>
            <person name="Wang S.Y."/>
            <person name="Zhao G.P."/>
            <person name="Zheng H.J."/>
            <person name="Quan Z.X."/>
        </authorList>
    </citation>
    <scope>NUCLEOTIDE SEQUENCE [LARGE SCALE GENOMIC DNA]</scope>
    <source>
        <strain evidence="1">Gsoil 348</strain>
    </source>
</reference>
<accession>A0A068NWT4</accession>
<protein>
    <submittedName>
        <fullName evidence="1">Putative Ig</fullName>
    </submittedName>
</protein>
<dbReference type="PANTHER" id="PTHR45632">
    <property type="entry name" value="LD33804P"/>
    <property type="match status" value="1"/>
</dbReference>
<dbReference type="Gene3D" id="2.130.10.80">
    <property type="entry name" value="Galactose oxidase/kelch, beta-propeller"/>
    <property type="match status" value="2"/>
</dbReference>
<keyword evidence="2" id="KW-1185">Reference proteome</keyword>
<name>A0A068NWT4_FIMGI</name>
<dbReference type="HOGENOM" id="CLU_1352949_0_0_0"/>
<dbReference type="Proteomes" id="UP000027982">
    <property type="component" value="Chromosome"/>
</dbReference>
<evidence type="ECO:0000313" key="1">
    <source>
        <dbReference type="EMBL" id="AIE87906.1"/>
    </source>
</evidence>
<dbReference type="SUPFAM" id="SSF117281">
    <property type="entry name" value="Kelch motif"/>
    <property type="match status" value="1"/>
</dbReference>
<dbReference type="PROSITE" id="PS51318">
    <property type="entry name" value="TAT"/>
    <property type="match status" value="1"/>
</dbReference>
<dbReference type="AlphaFoldDB" id="A0A068NWT4"/>
<gene>
    <name evidence="1" type="ORF">OP10G_4538</name>
</gene>
<dbReference type="STRING" id="661478.OP10G_4538"/>
<dbReference type="OrthoDB" id="3676679at2"/>
<dbReference type="eggNOG" id="COG3055">
    <property type="taxonomic scope" value="Bacteria"/>
</dbReference>
<dbReference type="InterPro" id="IPR006652">
    <property type="entry name" value="Kelch_1"/>
</dbReference>
<dbReference type="Pfam" id="PF01344">
    <property type="entry name" value="Kelch_1"/>
    <property type="match status" value="1"/>
</dbReference>
<dbReference type="EMBL" id="CP007139">
    <property type="protein sequence ID" value="AIE87906.1"/>
    <property type="molecule type" value="Genomic_DNA"/>
</dbReference>
<dbReference type="KEGG" id="fgi:OP10G_4538"/>
<dbReference type="RefSeq" id="WP_025228218.1">
    <property type="nucleotide sequence ID" value="NZ_CP007139.1"/>
</dbReference>
<organism evidence="1 2">
    <name type="scientific">Fimbriimonas ginsengisoli Gsoil 348</name>
    <dbReference type="NCBI Taxonomy" id="661478"/>
    <lineage>
        <taxon>Bacteria</taxon>
        <taxon>Bacillati</taxon>
        <taxon>Armatimonadota</taxon>
        <taxon>Fimbriimonadia</taxon>
        <taxon>Fimbriimonadales</taxon>
        <taxon>Fimbriimonadaceae</taxon>
        <taxon>Fimbriimonas</taxon>
    </lineage>
</organism>
<dbReference type="InterPro" id="IPR015915">
    <property type="entry name" value="Kelch-typ_b-propeller"/>
</dbReference>
<dbReference type="PANTHER" id="PTHR45632:SF26">
    <property type="entry name" value="BTB DOMAIN-CONTAINING PROTEIN"/>
    <property type="match status" value="1"/>
</dbReference>
<dbReference type="SMART" id="SM00612">
    <property type="entry name" value="Kelch"/>
    <property type="match status" value="2"/>
</dbReference>
<evidence type="ECO:0000313" key="2">
    <source>
        <dbReference type="Proteomes" id="UP000027982"/>
    </source>
</evidence>
<dbReference type="InterPro" id="IPR006311">
    <property type="entry name" value="TAT_signal"/>
</dbReference>
<dbReference type="InterPro" id="IPR037293">
    <property type="entry name" value="Gal_Oxidase_central_sf"/>
</dbReference>
<proteinExistence type="predicted"/>